<name>A0A844ZK94_9SPHN</name>
<dbReference type="Proteomes" id="UP000435243">
    <property type="component" value="Unassembled WGS sequence"/>
</dbReference>
<evidence type="ECO:0000313" key="3">
    <source>
        <dbReference type="Proteomes" id="UP000435243"/>
    </source>
</evidence>
<accession>A0A844ZK94</accession>
<dbReference type="SUPFAM" id="SSF69618">
    <property type="entry name" value="HemD-like"/>
    <property type="match status" value="1"/>
</dbReference>
<dbReference type="AlphaFoldDB" id="A0A844ZK94"/>
<keyword evidence="3" id="KW-1185">Reference proteome</keyword>
<dbReference type="OrthoDB" id="7424801at2"/>
<proteinExistence type="predicted"/>
<dbReference type="GO" id="GO:0004852">
    <property type="term" value="F:uroporphyrinogen-III synthase activity"/>
    <property type="evidence" value="ECO:0007669"/>
    <property type="project" value="InterPro"/>
</dbReference>
<reference evidence="2 3" key="1">
    <citation type="submission" date="2019-12" db="EMBL/GenBank/DDBJ databases">
        <title>Genomic-based taxomic classification of the family Erythrobacteraceae.</title>
        <authorList>
            <person name="Xu L."/>
        </authorList>
    </citation>
    <scope>NUCLEOTIDE SEQUENCE [LARGE SCALE GENOMIC DNA]</scope>
    <source>
        <strain evidence="2 3">JCM 16339</strain>
    </source>
</reference>
<dbReference type="InterPro" id="IPR036108">
    <property type="entry name" value="4pyrrol_syn_uPrphyn_synt_sf"/>
</dbReference>
<dbReference type="GO" id="GO:0033014">
    <property type="term" value="P:tetrapyrrole biosynthetic process"/>
    <property type="evidence" value="ECO:0007669"/>
    <property type="project" value="InterPro"/>
</dbReference>
<dbReference type="InterPro" id="IPR003754">
    <property type="entry name" value="4pyrrol_synth_uPrphyn_synth"/>
</dbReference>
<protein>
    <submittedName>
        <fullName evidence="2">Uroporphyrinogen-III synthase</fullName>
    </submittedName>
</protein>
<evidence type="ECO:0000259" key="1">
    <source>
        <dbReference type="Pfam" id="PF02602"/>
    </source>
</evidence>
<feature type="domain" description="Tetrapyrrole biosynthesis uroporphyrinogen III synthase" evidence="1">
    <location>
        <begin position="22"/>
        <end position="218"/>
    </location>
</feature>
<dbReference type="EMBL" id="WTYY01000002">
    <property type="protein sequence ID" value="MXO87984.1"/>
    <property type="molecule type" value="Genomic_DNA"/>
</dbReference>
<dbReference type="CDD" id="cd06578">
    <property type="entry name" value="HemD"/>
    <property type="match status" value="1"/>
</dbReference>
<gene>
    <name evidence="2" type="ORF">GRI32_04435</name>
</gene>
<dbReference type="Pfam" id="PF02602">
    <property type="entry name" value="HEM4"/>
    <property type="match status" value="1"/>
</dbReference>
<dbReference type="Gene3D" id="3.40.50.10090">
    <property type="match status" value="2"/>
</dbReference>
<dbReference type="RefSeq" id="WP_160589920.1">
    <property type="nucleotide sequence ID" value="NZ_BAAAFP010000002.1"/>
</dbReference>
<evidence type="ECO:0000313" key="2">
    <source>
        <dbReference type="EMBL" id="MXO87984.1"/>
    </source>
</evidence>
<organism evidence="2 3">
    <name type="scientific">Alteraurantiacibacter aestuarii</name>
    <dbReference type="NCBI Taxonomy" id="650004"/>
    <lineage>
        <taxon>Bacteria</taxon>
        <taxon>Pseudomonadati</taxon>
        <taxon>Pseudomonadota</taxon>
        <taxon>Alphaproteobacteria</taxon>
        <taxon>Sphingomonadales</taxon>
        <taxon>Erythrobacteraceae</taxon>
        <taxon>Alteraurantiacibacter</taxon>
    </lineage>
</organism>
<sequence>MSTAILSIRPQPGAQATCQTGAEMGLEITPYPLSRIEPLAWEAPDPATIDALLIGSANAIRHGGESLRALRGKPVFAVGRSTAAVAKSAGFTVQLAGQGGLQELLSRIPAGRVRLLRIAGRDHVPLQLPEQVSMETRIAYAAQDVAMPDPMQAQLAEGALVLLHSAGSARHLRAECERLNLDLGAIAIAALGPRIADAAGEGWARIGTAPQPTDQALLALAADMCH</sequence>
<comment type="caution">
    <text evidence="2">The sequence shown here is derived from an EMBL/GenBank/DDBJ whole genome shotgun (WGS) entry which is preliminary data.</text>
</comment>